<dbReference type="Proteomes" id="UP001182556">
    <property type="component" value="Unassembled WGS sequence"/>
</dbReference>
<dbReference type="GO" id="GO:0001181">
    <property type="term" value="F:RNA polymerase I general transcription initiation factor activity"/>
    <property type="evidence" value="ECO:0007669"/>
    <property type="project" value="TreeGrafter"/>
</dbReference>
<evidence type="ECO:0000313" key="2">
    <source>
        <dbReference type="EMBL" id="KAK1922386.1"/>
    </source>
</evidence>
<feature type="compositionally biased region" description="Basic and acidic residues" evidence="1">
    <location>
        <begin position="630"/>
        <end position="657"/>
    </location>
</feature>
<sequence>MSSREGSTVSTRASKRLRSEADHDGDQPESSAAAQRRVLGVDWYIAHLDQHIAASKRAYLGRPSDPYRDGFDGHSTTVEPLRTEWTPEDKSAFFASLSRHTRLRPDLIALDVGKTEGQVVAYLRLLEQGERQVRRTQGDATGLRDRRKRWKSGRTWLRGMAPACEEVSEGWVRKEEELADAARVDVERKEGEIRAKAREERKEERVRVVRGEKGLKRVDRKPAIDLTETLQAQLQREEEQAEWGASLTPAKLDTLQRLIHTSTPSTDSPDVKRPTQSAMSPLRGRRQFGKFERIILDDKAINHLESIPLGDRTKDHETALRILINRRRMRLMKRTKKLFERGMTQGQIEEQGGADAIFLREARVDEIKDDLDVELEFGGRWWAIQAGLNPRLGDEADEPGEIDFVGRAEDGGDGLLNGNFQDGEGQDEGDRLGIGKFGLEKGWDLFDFASLRAMIQSTQPSSALSFTILDLLYRELKAYLAPLVLQTITIAEQTNLQRAPLISTIPEESVGDASTEPTDAAGTGIERLHVEMALSLRRDPSIADYDPSNPSQTERRRHSLLAAPGPVPWDMLHIPYPPVTAPTDDDADARSEVKSTETDEEDMELDEALDRLDQRCDVLAERRLWRGDDEGFDLERPAKRSRNSRREDTASEAEARQAHRGASLAVPSLYRMRGRR</sequence>
<reference evidence="2" key="1">
    <citation type="submission" date="2023-02" db="EMBL/GenBank/DDBJ databases">
        <title>Identification and recombinant expression of a fungal hydrolase from Papiliotrema laurentii that hydrolyzes apple cutin and clears colloidal polyester polyurethane.</title>
        <authorList>
            <consortium name="DOE Joint Genome Institute"/>
            <person name="Roman V.A."/>
            <person name="Bojanowski C."/>
            <person name="Crable B.R."/>
            <person name="Wagner D.N."/>
            <person name="Hung C.S."/>
            <person name="Nadeau L.J."/>
            <person name="Schratz L."/>
            <person name="Haridas S."/>
            <person name="Pangilinan J."/>
            <person name="Lipzen A."/>
            <person name="Na H."/>
            <person name="Yan M."/>
            <person name="Ng V."/>
            <person name="Grigoriev I.V."/>
            <person name="Spatafora J.W."/>
            <person name="Barlow D."/>
            <person name="Biffinger J."/>
            <person name="Kelley-Loughnane N."/>
            <person name="Varaljay V.A."/>
            <person name="Crookes-Goodson W.J."/>
        </authorList>
    </citation>
    <scope>NUCLEOTIDE SEQUENCE</scope>
    <source>
        <strain evidence="2">5307AH</strain>
    </source>
</reference>
<feature type="region of interest" description="Disordered" evidence="1">
    <location>
        <begin position="630"/>
        <end position="676"/>
    </location>
</feature>
<organism evidence="2 3">
    <name type="scientific">Papiliotrema laurentii</name>
    <name type="common">Cryptococcus laurentii</name>
    <dbReference type="NCBI Taxonomy" id="5418"/>
    <lineage>
        <taxon>Eukaryota</taxon>
        <taxon>Fungi</taxon>
        <taxon>Dikarya</taxon>
        <taxon>Basidiomycota</taxon>
        <taxon>Agaricomycotina</taxon>
        <taxon>Tremellomycetes</taxon>
        <taxon>Tremellales</taxon>
        <taxon>Rhynchogastremaceae</taxon>
        <taxon>Papiliotrema</taxon>
    </lineage>
</organism>
<dbReference type="GO" id="GO:0006361">
    <property type="term" value="P:transcription initiation at RNA polymerase I promoter"/>
    <property type="evidence" value="ECO:0007669"/>
    <property type="project" value="TreeGrafter"/>
</dbReference>
<dbReference type="PANTHER" id="PTHR28079:SF1">
    <property type="entry name" value="RNA POLYMERASE I-SPECIFIC TRANSCRIPTION INITIATION FACTOR RRN5"/>
    <property type="match status" value="1"/>
</dbReference>
<gene>
    <name evidence="2" type="ORF">DB88DRAFT_494884</name>
</gene>
<evidence type="ECO:0000313" key="3">
    <source>
        <dbReference type="Proteomes" id="UP001182556"/>
    </source>
</evidence>
<feature type="compositionally biased region" description="Basic and acidic residues" evidence="1">
    <location>
        <begin position="17"/>
        <end position="26"/>
    </location>
</feature>
<dbReference type="GO" id="GO:0000182">
    <property type="term" value="F:rDNA binding"/>
    <property type="evidence" value="ECO:0007669"/>
    <property type="project" value="TreeGrafter"/>
</dbReference>
<feature type="region of interest" description="Disordered" evidence="1">
    <location>
        <begin position="578"/>
        <end position="604"/>
    </location>
</feature>
<feature type="region of interest" description="Disordered" evidence="1">
    <location>
        <begin position="1"/>
        <end position="33"/>
    </location>
</feature>
<evidence type="ECO:0000256" key="1">
    <source>
        <dbReference type="SAM" id="MobiDB-lite"/>
    </source>
</evidence>
<feature type="compositionally biased region" description="Polar residues" evidence="1">
    <location>
        <begin position="261"/>
        <end position="279"/>
    </location>
</feature>
<feature type="region of interest" description="Disordered" evidence="1">
    <location>
        <begin position="261"/>
        <end position="280"/>
    </location>
</feature>
<keyword evidence="3" id="KW-1185">Reference proteome</keyword>
<name>A0AAD9D0A2_PAPLA</name>
<comment type="caution">
    <text evidence="2">The sequence shown here is derived from an EMBL/GenBank/DDBJ whole genome shotgun (WGS) entry which is preliminary data.</text>
</comment>
<proteinExistence type="predicted"/>
<dbReference type="PANTHER" id="PTHR28079">
    <property type="entry name" value="RNA POLYMERASE I-SPECIFIC TRANSCRIPTION INITIATION FACTOR RRN5"/>
    <property type="match status" value="1"/>
</dbReference>
<dbReference type="EMBL" id="JAODAN010000008">
    <property type="protein sequence ID" value="KAK1922386.1"/>
    <property type="molecule type" value="Genomic_DNA"/>
</dbReference>
<feature type="compositionally biased region" description="Basic and acidic residues" evidence="1">
    <location>
        <begin position="588"/>
        <end position="597"/>
    </location>
</feature>
<dbReference type="GO" id="GO:0042790">
    <property type="term" value="P:nucleolar large rRNA transcription by RNA polymerase I"/>
    <property type="evidence" value="ECO:0007669"/>
    <property type="project" value="InterPro"/>
</dbReference>
<protein>
    <submittedName>
        <fullName evidence="2">Uncharacterized protein</fullName>
    </submittedName>
</protein>
<dbReference type="GO" id="GO:0000500">
    <property type="term" value="C:RNA polymerase I upstream activating factor complex"/>
    <property type="evidence" value="ECO:0007669"/>
    <property type="project" value="InterPro"/>
</dbReference>
<accession>A0AAD9D0A2</accession>
<dbReference type="InterPro" id="IPR039601">
    <property type="entry name" value="Rrn5"/>
</dbReference>
<feature type="compositionally biased region" description="Polar residues" evidence="1">
    <location>
        <begin position="1"/>
        <end position="12"/>
    </location>
</feature>
<dbReference type="AlphaFoldDB" id="A0AAD9D0A2"/>